<protein>
    <submittedName>
        <fullName evidence="2">Uncharacterized protein</fullName>
    </submittedName>
</protein>
<feature type="compositionally biased region" description="Basic and acidic residues" evidence="1">
    <location>
        <begin position="242"/>
        <end position="254"/>
    </location>
</feature>
<feature type="region of interest" description="Disordered" evidence="1">
    <location>
        <begin position="221"/>
        <end position="328"/>
    </location>
</feature>
<dbReference type="EMBL" id="QIBW01000023">
    <property type="protein sequence ID" value="ROT88126.1"/>
    <property type="molecule type" value="Genomic_DNA"/>
</dbReference>
<dbReference type="Proteomes" id="UP000285258">
    <property type="component" value="Unassembled WGS sequence"/>
</dbReference>
<organism evidence="2 3">
    <name type="scientific">Gordonibacter urolithinfaciens</name>
    <dbReference type="NCBI Taxonomy" id="1335613"/>
    <lineage>
        <taxon>Bacteria</taxon>
        <taxon>Bacillati</taxon>
        <taxon>Actinomycetota</taxon>
        <taxon>Coriobacteriia</taxon>
        <taxon>Eggerthellales</taxon>
        <taxon>Eggerthellaceae</taxon>
        <taxon>Gordonibacter</taxon>
    </lineage>
</organism>
<reference evidence="3" key="1">
    <citation type="submission" date="2018-05" db="EMBL/GenBank/DDBJ databases">
        <title>Genome Sequencing of selected type strains of the family Eggerthellaceae.</title>
        <authorList>
            <person name="Danylec N."/>
            <person name="Stoll D.A."/>
            <person name="Doetsch A."/>
            <person name="Huch M."/>
        </authorList>
    </citation>
    <scope>NUCLEOTIDE SEQUENCE [LARGE SCALE GENOMIC DNA]</scope>
    <source>
        <strain evidence="3">DSM 27213</strain>
    </source>
</reference>
<gene>
    <name evidence="2" type="ORF">DMP12_13335</name>
</gene>
<dbReference type="AlphaFoldDB" id="A0A423UH67"/>
<name>A0A423UH67_9ACTN</name>
<evidence type="ECO:0000313" key="3">
    <source>
        <dbReference type="Proteomes" id="UP000285258"/>
    </source>
</evidence>
<proteinExistence type="predicted"/>
<feature type="compositionally biased region" description="Acidic residues" evidence="1">
    <location>
        <begin position="271"/>
        <end position="285"/>
    </location>
</feature>
<comment type="caution">
    <text evidence="2">The sequence shown here is derived from an EMBL/GenBank/DDBJ whole genome shotgun (WGS) entry which is preliminary data.</text>
</comment>
<dbReference type="RefSeq" id="WP_096227338.1">
    <property type="nucleotide sequence ID" value="NZ_CP168029.1"/>
</dbReference>
<sequence length="360" mass="37324">MPASIHPELKLNIVLDEESFQGDADAEIERRFTAVAPTEVVRAEKGSQRANVIEFDVGMNAVDEDAEDPLWEGALTTWLDEEFAETSALVARENDARRNNGDPELPFSWAEVRFGTGPAIAVRMVESSIPEAAAGYVGRARTLLRAGALGADPIEVIRIPACASIAAQRQGAGAAQGDAGAGAAADGAGTTAAVRAIGKEERGSSSASDIIAAVTEAAGIDDEAQSGWTAADPDGENAWEGSARETEEPTRAELDDALAEAEAALRRGDDPADASAEDAAVDAEESAPPASVVTDEPAHGGDAVSSRQGGDDTEVDTSGEGCALSDEDVPRSLDYRIWNVAYADGTSVRFDSVLGEAILD</sequence>
<accession>A0A423UH67</accession>
<evidence type="ECO:0000256" key="1">
    <source>
        <dbReference type="SAM" id="MobiDB-lite"/>
    </source>
</evidence>
<evidence type="ECO:0000313" key="2">
    <source>
        <dbReference type="EMBL" id="ROT88126.1"/>
    </source>
</evidence>